<accession>A0AAV1QNC7</accession>
<dbReference type="EMBL" id="CAWUPB010000001">
    <property type="protein sequence ID" value="CAK7322433.1"/>
    <property type="molecule type" value="Genomic_DNA"/>
</dbReference>
<dbReference type="Proteomes" id="UP001314170">
    <property type="component" value="Unassembled WGS sequence"/>
</dbReference>
<evidence type="ECO:0000313" key="2">
    <source>
        <dbReference type="Proteomes" id="UP001314170"/>
    </source>
</evidence>
<comment type="caution">
    <text evidence="1">The sequence shown here is derived from an EMBL/GenBank/DDBJ whole genome shotgun (WGS) entry which is preliminary data.</text>
</comment>
<sequence>MAAAVGVAELSKPDTPRRIEGELRAWENQFGNKTWKGDHMAGLRRTIKSILLYSSSARARDEMARPTYEEWTNTAVPIYTFFDGLISLVSYKWVVDALTLVKGRSVRICYR</sequence>
<proteinExistence type="predicted"/>
<keyword evidence="2" id="KW-1185">Reference proteome</keyword>
<dbReference type="AlphaFoldDB" id="A0AAV1QNC7"/>
<organism evidence="1 2">
    <name type="scientific">Dovyalis caffra</name>
    <dbReference type="NCBI Taxonomy" id="77055"/>
    <lineage>
        <taxon>Eukaryota</taxon>
        <taxon>Viridiplantae</taxon>
        <taxon>Streptophyta</taxon>
        <taxon>Embryophyta</taxon>
        <taxon>Tracheophyta</taxon>
        <taxon>Spermatophyta</taxon>
        <taxon>Magnoliopsida</taxon>
        <taxon>eudicotyledons</taxon>
        <taxon>Gunneridae</taxon>
        <taxon>Pentapetalae</taxon>
        <taxon>rosids</taxon>
        <taxon>fabids</taxon>
        <taxon>Malpighiales</taxon>
        <taxon>Salicaceae</taxon>
        <taxon>Flacourtieae</taxon>
        <taxon>Dovyalis</taxon>
    </lineage>
</organism>
<reference evidence="1 2" key="1">
    <citation type="submission" date="2024-01" db="EMBL/GenBank/DDBJ databases">
        <authorList>
            <person name="Waweru B."/>
        </authorList>
    </citation>
    <scope>NUCLEOTIDE SEQUENCE [LARGE SCALE GENOMIC DNA]</scope>
</reference>
<protein>
    <submittedName>
        <fullName evidence="1">Uncharacterized protein</fullName>
    </submittedName>
</protein>
<evidence type="ECO:0000313" key="1">
    <source>
        <dbReference type="EMBL" id="CAK7322433.1"/>
    </source>
</evidence>
<gene>
    <name evidence="1" type="ORF">DCAF_LOCUS42</name>
</gene>
<name>A0AAV1QNC7_9ROSI</name>